<dbReference type="OrthoDB" id="4894at2157"/>
<evidence type="ECO:0000313" key="2">
    <source>
        <dbReference type="Proteomes" id="UP000014065"/>
    </source>
</evidence>
<reference evidence="1 2" key="1">
    <citation type="journal article" date="2012" name="J. Bacteriol.">
        <title>Genome Sequence of "Candidatus Nitrosoarchaeum limnia" BG20, a Low-Salinity Ammonia-Oxidizing Archaeon from the San Francisco Bay Estuary.</title>
        <authorList>
            <person name="Mosier A.C."/>
            <person name="Allen E.E."/>
            <person name="Kim M."/>
            <person name="Ferriera S."/>
            <person name="Francis C.A."/>
        </authorList>
    </citation>
    <scope>NUCLEOTIDE SEQUENCE [LARGE SCALE GENOMIC DNA]</scope>
    <source>
        <strain evidence="1 2">BG20</strain>
    </source>
</reference>
<sequence length="124" mass="14752">MVTHYEYLKSLLEKILNSYNTLTKLEDNPGDLDLIKKEILKINGFFHVFINKVTNENYQLTDLSELKSKFEYYLNTYSFEKEIDTMSTLYSDDSDRLKNMRLKILESLMDKKLIDDIEYTIGKL</sequence>
<dbReference type="Proteomes" id="UP000014065">
    <property type="component" value="Unassembled WGS sequence"/>
</dbReference>
<dbReference type="AlphaFoldDB" id="S2EQ76"/>
<accession>S2EQ76</accession>
<dbReference type="RefSeq" id="WP_010194660.1">
    <property type="nucleotide sequence ID" value="NZ_AHJG01000281.1"/>
</dbReference>
<organism evidence="1 2">
    <name type="scientific">Candidatus Nitrosarchaeum limnium BG20</name>
    <dbReference type="NCBI Taxonomy" id="859192"/>
    <lineage>
        <taxon>Archaea</taxon>
        <taxon>Nitrososphaerota</taxon>
        <taxon>Nitrososphaeria</taxon>
        <taxon>Nitrosopumilales</taxon>
        <taxon>Nitrosopumilaceae</taxon>
        <taxon>Nitrosarchaeum</taxon>
    </lineage>
</organism>
<name>S2EQ76_9ARCH</name>
<dbReference type="EMBL" id="AHJG01000281">
    <property type="protein sequence ID" value="EPA04624.1"/>
    <property type="molecule type" value="Genomic_DNA"/>
</dbReference>
<proteinExistence type="predicted"/>
<dbReference type="PATRIC" id="fig|859192.6.peg.2037"/>
<evidence type="ECO:0000313" key="1">
    <source>
        <dbReference type="EMBL" id="EPA04624.1"/>
    </source>
</evidence>
<protein>
    <submittedName>
        <fullName evidence="1">Uncharacterized protein</fullName>
    </submittedName>
</protein>
<comment type="caution">
    <text evidence="1">The sequence shown here is derived from an EMBL/GenBank/DDBJ whole genome shotgun (WGS) entry which is preliminary data.</text>
</comment>
<keyword evidence="2" id="KW-1185">Reference proteome</keyword>
<gene>
    <name evidence="1" type="ORF">BG20_I0945</name>
</gene>